<dbReference type="InterPro" id="IPR013525">
    <property type="entry name" value="ABC2_TM"/>
</dbReference>
<dbReference type="PANTHER" id="PTHR43027">
    <property type="entry name" value="DOXORUBICIN RESISTANCE ABC TRANSPORTER PERMEASE PROTEIN DRRC-RELATED"/>
    <property type="match status" value="1"/>
</dbReference>
<feature type="transmembrane region" description="Helical" evidence="5">
    <location>
        <begin position="223"/>
        <end position="243"/>
    </location>
</feature>
<proteinExistence type="inferred from homology"/>
<keyword evidence="5" id="KW-1003">Cell membrane</keyword>
<dbReference type="Proteomes" id="UP000563523">
    <property type="component" value="Unassembled WGS sequence"/>
</dbReference>
<feature type="transmembrane region" description="Helical" evidence="5">
    <location>
        <begin position="53"/>
        <end position="76"/>
    </location>
</feature>
<dbReference type="RefSeq" id="WP_176942340.1">
    <property type="nucleotide sequence ID" value="NZ_JABZEC010000002.1"/>
</dbReference>
<evidence type="ECO:0000256" key="4">
    <source>
        <dbReference type="ARBA" id="ARBA00023136"/>
    </source>
</evidence>
<comment type="subcellular location">
    <subcellularLocation>
        <location evidence="5">Cell membrane</location>
        <topology evidence="5">Multi-pass membrane protein</topology>
    </subcellularLocation>
    <subcellularLocation>
        <location evidence="1">Membrane</location>
        <topology evidence="1">Multi-pass membrane protein</topology>
    </subcellularLocation>
</comment>
<feature type="domain" description="ABC transmembrane type-2" evidence="6">
    <location>
        <begin position="20"/>
        <end position="248"/>
    </location>
</feature>
<dbReference type="Pfam" id="PF01061">
    <property type="entry name" value="ABC2_membrane"/>
    <property type="match status" value="1"/>
</dbReference>
<evidence type="ECO:0000256" key="5">
    <source>
        <dbReference type="RuleBase" id="RU361157"/>
    </source>
</evidence>
<keyword evidence="4 5" id="KW-0472">Membrane</keyword>
<evidence type="ECO:0000256" key="1">
    <source>
        <dbReference type="ARBA" id="ARBA00004141"/>
    </source>
</evidence>
<evidence type="ECO:0000313" key="8">
    <source>
        <dbReference type="Proteomes" id="UP000563523"/>
    </source>
</evidence>
<dbReference type="InterPro" id="IPR000412">
    <property type="entry name" value="ABC_2_transport"/>
</dbReference>
<protein>
    <recommendedName>
        <fullName evidence="5">Transport permease protein</fullName>
    </recommendedName>
</protein>
<keyword evidence="8" id="KW-1185">Reference proteome</keyword>
<keyword evidence="5" id="KW-0813">Transport</keyword>
<keyword evidence="3 5" id="KW-1133">Transmembrane helix</keyword>
<sequence length="252" mass="29360">MNSFLKQLNIELRLYARQPLYLLFSLVMPVASFYFFGSMYSNMKYGGIDFFTVYIPSFCMLILFSSSVFSVGNQVVADKEKGIYKRIRVTPISLIRFISVILLKASIVAIIGFLLIILVAKFVFGVAIGIEKLPFMGIYILFTVFSLGIGVLLALIIKKVNTYTMVMMTLFFPMFFLSDATIPLSTMPKWMRFLAEFNPLYHANKILRFFWNEKFREIYSNSLWKSFVFLGIIILVLFLVLLFRWRKSYDKF</sequence>
<dbReference type="PROSITE" id="PS51012">
    <property type="entry name" value="ABC_TM2"/>
    <property type="match status" value="1"/>
</dbReference>
<organism evidence="7 8">
    <name type="scientific">Bombilactobacillus apium</name>
    <dbReference type="NCBI Taxonomy" id="2675299"/>
    <lineage>
        <taxon>Bacteria</taxon>
        <taxon>Bacillati</taxon>
        <taxon>Bacillota</taxon>
        <taxon>Bacilli</taxon>
        <taxon>Lactobacillales</taxon>
        <taxon>Lactobacillaceae</taxon>
        <taxon>Bombilactobacillus</taxon>
    </lineage>
</organism>
<comment type="caution">
    <text evidence="7">The sequence shown here is derived from an EMBL/GenBank/DDBJ whole genome shotgun (WGS) entry which is preliminary data.</text>
</comment>
<dbReference type="InterPro" id="IPR052902">
    <property type="entry name" value="ABC-2_transporter"/>
</dbReference>
<dbReference type="InterPro" id="IPR047817">
    <property type="entry name" value="ABC2_TM_bact-type"/>
</dbReference>
<evidence type="ECO:0000259" key="6">
    <source>
        <dbReference type="PROSITE" id="PS51012"/>
    </source>
</evidence>
<name>A0A850QZR7_9LACO</name>
<feature type="transmembrane region" description="Helical" evidence="5">
    <location>
        <begin position="136"/>
        <end position="156"/>
    </location>
</feature>
<dbReference type="PRINTS" id="PR00164">
    <property type="entry name" value="ABC2TRNSPORT"/>
</dbReference>
<evidence type="ECO:0000256" key="3">
    <source>
        <dbReference type="ARBA" id="ARBA00022989"/>
    </source>
</evidence>
<dbReference type="PANTHER" id="PTHR43027:SF1">
    <property type="entry name" value="DOXORUBICIN RESISTANCE ABC TRANSPORTER PERMEASE PROTEIN DRRC-RELATED"/>
    <property type="match status" value="1"/>
</dbReference>
<evidence type="ECO:0000256" key="2">
    <source>
        <dbReference type="ARBA" id="ARBA00022692"/>
    </source>
</evidence>
<feature type="transmembrane region" description="Helical" evidence="5">
    <location>
        <begin position="163"/>
        <end position="184"/>
    </location>
</feature>
<feature type="transmembrane region" description="Helical" evidence="5">
    <location>
        <begin position="20"/>
        <end position="41"/>
    </location>
</feature>
<dbReference type="GO" id="GO:0140359">
    <property type="term" value="F:ABC-type transporter activity"/>
    <property type="evidence" value="ECO:0007669"/>
    <property type="project" value="InterPro"/>
</dbReference>
<evidence type="ECO:0000313" key="7">
    <source>
        <dbReference type="EMBL" id="NVY96183.1"/>
    </source>
</evidence>
<keyword evidence="2 5" id="KW-0812">Transmembrane</keyword>
<dbReference type="AlphaFoldDB" id="A0A850QZR7"/>
<dbReference type="EMBL" id="JABZEC010000002">
    <property type="protein sequence ID" value="NVY96183.1"/>
    <property type="molecule type" value="Genomic_DNA"/>
</dbReference>
<comment type="similarity">
    <text evidence="5">Belongs to the ABC-2 integral membrane protein family.</text>
</comment>
<reference evidence="7 8" key="1">
    <citation type="submission" date="2020-06" db="EMBL/GenBank/DDBJ databases">
        <authorList>
            <person name="Kang J."/>
        </authorList>
    </citation>
    <scope>NUCLEOTIDE SEQUENCE [LARGE SCALE GENOMIC DNA]</scope>
    <source>
        <strain evidence="7 8">DCY120</strain>
    </source>
</reference>
<gene>
    <name evidence="7" type="ORF">HU830_03200</name>
</gene>
<accession>A0A850QZR7</accession>
<dbReference type="PIRSF" id="PIRSF006648">
    <property type="entry name" value="DrrB"/>
    <property type="match status" value="1"/>
</dbReference>
<feature type="transmembrane region" description="Helical" evidence="5">
    <location>
        <begin position="97"/>
        <end position="130"/>
    </location>
</feature>
<dbReference type="GO" id="GO:0043190">
    <property type="term" value="C:ATP-binding cassette (ABC) transporter complex"/>
    <property type="evidence" value="ECO:0007669"/>
    <property type="project" value="InterPro"/>
</dbReference>